<reference evidence="1 2" key="1">
    <citation type="submission" date="2017-06" db="EMBL/GenBank/DDBJ databases">
        <title>Genome sequencing of cyanobaciteial culture collection at National Institute for Environmental Studies (NIES).</title>
        <authorList>
            <person name="Hirose Y."/>
            <person name="Shimura Y."/>
            <person name="Fujisawa T."/>
            <person name="Nakamura Y."/>
            <person name="Kawachi M."/>
        </authorList>
    </citation>
    <scope>NUCLEOTIDE SEQUENCE [LARGE SCALE GENOMIC DNA]</scope>
    <source>
        <strain evidence="1 2">NIES-37</strain>
    </source>
</reference>
<dbReference type="InterPro" id="IPR046172">
    <property type="entry name" value="DUF6174"/>
</dbReference>
<name>A0A1Z4N1T3_9CYAN</name>
<evidence type="ECO:0000313" key="2">
    <source>
        <dbReference type="Proteomes" id="UP000218785"/>
    </source>
</evidence>
<organism evidence="1 2">
    <name type="scientific">Tolypothrix tenuis PCC 7101</name>
    <dbReference type="NCBI Taxonomy" id="231146"/>
    <lineage>
        <taxon>Bacteria</taxon>
        <taxon>Bacillati</taxon>
        <taxon>Cyanobacteriota</taxon>
        <taxon>Cyanophyceae</taxon>
        <taxon>Nostocales</taxon>
        <taxon>Tolypothrichaceae</taxon>
        <taxon>Tolypothrix</taxon>
    </lineage>
</organism>
<sequence>MRLGIIFSAGLVSTGLLLALGLNKPAISQSPTQVAQSSAIANTNLQEFRQNRRVWSQQRIRNYRYTLSRSCFCIEEATVPVTIEVRNGQTTSITDKNGKKVNPELFQEYSTMPKVFNVIRDAIAKKASNMTVNYNKKLGYPTQIGIDYNSQIADEELYLTIEDFKEIK</sequence>
<evidence type="ECO:0000313" key="1">
    <source>
        <dbReference type="EMBL" id="BAY99708.1"/>
    </source>
</evidence>
<dbReference type="Proteomes" id="UP000218785">
    <property type="component" value="Chromosome"/>
</dbReference>
<dbReference type="Pfam" id="PF19671">
    <property type="entry name" value="DUF6174"/>
    <property type="match status" value="1"/>
</dbReference>
<dbReference type="EMBL" id="AP018248">
    <property type="protein sequence ID" value="BAY99708.1"/>
    <property type="molecule type" value="Genomic_DNA"/>
</dbReference>
<accession>A0A1Z4N1T3</accession>
<gene>
    <name evidence="1" type="ORF">NIES37_36910</name>
</gene>
<dbReference type="KEGG" id="ttq:NIES37_36910"/>
<proteinExistence type="predicted"/>
<dbReference type="AlphaFoldDB" id="A0A1Z4N1T3"/>
<keyword evidence="2" id="KW-1185">Reference proteome</keyword>
<dbReference type="RefSeq" id="WP_096578030.1">
    <property type="nucleotide sequence ID" value="NZ_CAWNJS010000001.1"/>
</dbReference>
<protein>
    <submittedName>
        <fullName evidence="1">Uncharacterized protein</fullName>
    </submittedName>
</protein>